<dbReference type="Proteomes" id="UP000270866">
    <property type="component" value="Unassembled WGS sequence"/>
</dbReference>
<evidence type="ECO:0000313" key="1">
    <source>
        <dbReference type="EMBL" id="RKK07019.1"/>
    </source>
</evidence>
<name>A0A3L6MT29_FUSOX</name>
<comment type="caution">
    <text evidence="1">The sequence shown here is derived from an EMBL/GenBank/DDBJ whole genome shotgun (WGS) entry which is preliminary data.</text>
</comment>
<gene>
    <name evidence="1" type="ORF">BFJ65_g18186</name>
</gene>
<protein>
    <submittedName>
        <fullName evidence="1">Uncharacterized protein</fullName>
    </submittedName>
</protein>
<evidence type="ECO:0000313" key="2">
    <source>
        <dbReference type="Proteomes" id="UP000270866"/>
    </source>
</evidence>
<sequence length="81" mass="9299">MHSISIRFQGNAEGRLAIKVLLAQTEKMVLLRIPPEHPQEAWEREPRICTISLQTHMLLSSLGHTFTHQTTPLCRDAKDRL</sequence>
<proteinExistence type="predicted"/>
<accession>A0A3L6MT29</accession>
<organism evidence="1 2">
    <name type="scientific">Fusarium oxysporum f. sp. cepae</name>
    <dbReference type="NCBI Taxonomy" id="396571"/>
    <lineage>
        <taxon>Eukaryota</taxon>
        <taxon>Fungi</taxon>
        <taxon>Dikarya</taxon>
        <taxon>Ascomycota</taxon>
        <taxon>Pezizomycotina</taxon>
        <taxon>Sordariomycetes</taxon>
        <taxon>Hypocreomycetidae</taxon>
        <taxon>Hypocreales</taxon>
        <taxon>Nectriaceae</taxon>
        <taxon>Fusarium</taxon>
        <taxon>Fusarium oxysporum species complex</taxon>
    </lineage>
</organism>
<dbReference type="AlphaFoldDB" id="A0A3L6MT29"/>
<dbReference type="EMBL" id="MRCU01000018">
    <property type="protein sequence ID" value="RKK07019.1"/>
    <property type="molecule type" value="Genomic_DNA"/>
</dbReference>
<reference evidence="1 2" key="1">
    <citation type="journal article" date="2018" name="Sci. Rep.">
        <title>Characterisation of pathogen-specific regions and novel effector candidates in Fusarium oxysporum f. sp. cepae.</title>
        <authorList>
            <person name="Armitage A.D."/>
            <person name="Taylor A."/>
            <person name="Sobczyk M.K."/>
            <person name="Baxter L."/>
            <person name="Greenfield B.P."/>
            <person name="Bates H.J."/>
            <person name="Wilson F."/>
            <person name="Jackson A.C."/>
            <person name="Ott S."/>
            <person name="Harrison R.J."/>
            <person name="Clarkson J.P."/>
        </authorList>
    </citation>
    <scope>NUCLEOTIDE SEQUENCE [LARGE SCALE GENOMIC DNA]</scope>
    <source>
        <strain evidence="1 2">FoC_Fus2</strain>
    </source>
</reference>